<comment type="similarity">
    <text evidence="5">Belongs to the WD repeat MORG1 family.</text>
</comment>
<accession>A0AAD9GHJ4</accession>
<feature type="repeat" description="WD" evidence="6">
    <location>
        <begin position="302"/>
        <end position="325"/>
    </location>
</feature>
<dbReference type="SMART" id="SM00320">
    <property type="entry name" value="WD40"/>
    <property type="match status" value="6"/>
</dbReference>
<dbReference type="InterPro" id="IPR001680">
    <property type="entry name" value="WD40_rpt"/>
</dbReference>
<evidence type="ECO:0000256" key="3">
    <source>
        <dbReference type="ARBA" id="ARBA00022574"/>
    </source>
</evidence>
<evidence type="ECO:0000256" key="5">
    <source>
        <dbReference type="ARBA" id="ARBA00038145"/>
    </source>
</evidence>
<reference evidence="7" key="2">
    <citation type="submission" date="2021-05" db="EMBL/GenBank/DDBJ databases">
        <authorList>
            <person name="Pain A."/>
        </authorList>
    </citation>
    <scope>NUCLEOTIDE SEQUENCE</scope>
    <source>
        <strain evidence="7">1802A</strain>
    </source>
</reference>
<dbReference type="GO" id="GO:0071013">
    <property type="term" value="C:catalytic step 2 spliceosome"/>
    <property type="evidence" value="ECO:0007669"/>
    <property type="project" value="TreeGrafter"/>
</dbReference>
<dbReference type="PRINTS" id="PR00320">
    <property type="entry name" value="GPROTEINBRPT"/>
</dbReference>
<dbReference type="PROSITE" id="PS50082">
    <property type="entry name" value="WD_REPEATS_2"/>
    <property type="match status" value="3"/>
</dbReference>
<sequence>MTYDLSESIYALSVASRDRCINSVKFDSSGIYCLTAGNDRSVRLWNPAKQLHIKRFFGPHNYQVNDVCLSGDSTHFVSVGAEHSAFYWDTLEGKVLRKFNHGGSIACCNYMADKSLVCTGSDDRSVRFWDHRSRGAVSTLSDAKDSISSVQEREKVILVSSIDGAVRSYDLRKGLLKTDYFNKPIVNVCVSSAIEDCYIASVLDDAVLLVEHGDVLESYRGHTCDSYRIQCVFTPYEEFILCGSSTGTLFCWPLSDNGSCVTVPNAHEGPVTTIAFSNPALIKDGKLVRDLEKNVRESLKRDGDLMVSGGKDGYLRVWRFYNSQL</sequence>
<protein>
    <submittedName>
        <fullName evidence="7">WD domain, G-beta repeat containing protein</fullName>
    </submittedName>
</protein>
<evidence type="ECO:0000313" key="8">
    <source>
        <dbReference type="Proteomes" id="UP001195914"/>
    </source>
</evidence>
<comment type="caution">
    <text evidence="7">The sequence shown here is derived from an EMBL/GenBank/DDBJ whole genome shotgun (WGS) entry which is preliminary data.</text>
</comment>
<dbReference type="SUPFAM" id="SSF50978">
    <property type="entry name" value="WD40 repeat-like"/>
    <property type="match status" value="1"/>
</dbReference>
<comment type="subcellular location">
    <subcellularLocation>
        <location evidence="1">Cytoplasm</location>
    </subcellularLocation>
</comment>
<feature type="repeat" description="WD" evidence="6">
    <location>
        <begin position="98"/>
        <end position="139"/>
    </location>
</feature>
<evidence type="ECO:0000256" key="1">
    <source>
        <dbReference type="ARBA" id="ARBA00004496"/>
    </source>
</evidence>
<dbReference type="InterPro" id="IPR020472">
    <property type="entry name" value="WD40_PAC1"/>
</dbReference>
<dbReference type="GO" id="GO:0000398">
    <property type="term" value="P:mRNA splicing, via spliceosome"/>
    <property type="evidence" value="ECO:0007669"/>
    <property type="project" value="TreeGrafter"/>
</dbReference>
<evidence type="ECO:0000256" key="2">
    <source>
        <dbReference type="ARBA" id="ARBA00022490"/>
    </source>
</evidence>
<dbReference type="InterPro" id="IPR015943">
    <property type="entry name" value="WD40/YVTN_repeat-like_dom_sf"/>
</dbReference>
<evidence type="ECO:0000313" key="7">
    <source>
        <dbReference type="EMBL" id="KAK1938343.1"/>
    </source>
</evidence>
<dbReference type="InterPro" id="IPR051980">
    <property type="entry name" value="WD_repeat_MORG1"/>
</dbReference>
<evidence type="ECO:0000256" key="4">
    <source>
        <dbReference type="ARBA" id="ARBA00022737"/>
    </source>
</evidence>
<dbReference type="PANTHER" id="PTHR22842:SF3">
    <property type="entry name" value="WD REPEAT DOMAIN-CONTAINING PROTEIN 83"/>
    <property type="match status" value="1"/>
</dbReference>
<keyword evidence="4" id="KW-0677">Repeat</keyword>
<dbReference type="GO" id="GO:0005737">
    <property type="term" value="C:cytoplasm"/>
    <property type="evidence" value="ECO:0007669"/>
    <property type="project" value="UniProtKB-SubCell"/>
</dbReference>
<evidence type="ECO:0000256" key="6">
    <source>
        <dbReference type="PROSITE-ProRule" id="PRU00221"/>
    </source>
</evidence>
<gene>
    <name evidence="7" type="ORF">X943_000382</name>
</gene>
<feature type="repeat" description="WD" evidence="6">
    <location>
        <begin position="14"/>
        <end position="46"/>
    </location>
</feature>
<reference evidence="7" key="1">
    <citation type="journal article" date="2014" name="Nucleic Acids Res.">
        <title>The evolutionary dynamics of variant antigen genes in Babesia reveal a history of genomic innovation underlying host-parasite interaction.</title>
        <authorList>
            <person name="Jackson A.P."/>
            <person name="Otto T.D."/>
            <person name="Darby A."/>
            <person name="Ramaprasad A."/>
            <person name="Xia D."/>
            <person name="Echaide I.E."/>
            <person name="Farber M."/>
            <person name="Gahlot S."/>
            <person name="Gamble J."/>
            <person name="Gupta D."/>
            <person name="Gupta Y."/>
            <person name="Jackson L."/>
            <person name="Malandrin L."/>
            <person name="Malas T.B."/>
            <person name="Moussa E."/>
            <person name="Nair M."/>
            <person name="Reid A.J."/>
            <person name="Sanders M."/>
            <person name="Sharma J."/>
            <person name="Tracey A."/>
            <person name="Quail M.A."/>
            <person name="Weir W."/>
            <person name="Wastling J.M."/>
            <person name="Hall N."/>
            <person name="Willadsen P."/>
            <person name="Lingelbach K."/>
            <person name="Shiels B."/>
            <person name="Tait A."/>
            <person name="Berriman M."/>
            <person name="Allred D.R."/>
            <person name="Pain A."/>
        </authorList>
    </citation>
    <scope>NUCLEOTIDE SEQUENCE</scope>
    <source>
        <strain evidence="7">1802A</strain>
    </source>
</reference>
<dbReference type="Pfam" id="PF00400">
    <property type="entry name" value="WD40"/>
    <property type="match status" value="5"/>
</dbReference>
<name>A0AAD9GHJ4_BABDI</name>
<dbReference type="AlphaFoldDB" id="A0AAD9GHJ4"/>
<dbReference type="InterPro" id="IPR036322">
    <property type="entry name" value="WD40_repeat_dom_sf"/>
</dbReference>
<organism evidence="7 8">
    <name type="scientific">Babesia divergens</name>
    <dbReference type="NCBI Taxonomy" id="32595"/>
    <lineage>
        <taxon>Eukaryota</taxon>
        <taxon>Sar</taxon>
        <taxon>Alveolata</taxon>
        <taxon>Apicomplexa</taxon>
        <taxon>Aconoidasida</taxon>
        <taxon>Piroplasmida</taxon>
        <taxon>Babesiidae</taxon>
        <taxon>Babesia</taxon>
    </lineage>
</organism>
<dbReference type="PANTHER" id="PTHR22842">
    <property type="entry name" value="WD40 REPEAT PROTEIN"/>
    <property type="match status" value="1"/>
</dbReference>
<proteinExistence type="inferred from homology"/>
<dbReference type="PROSITE" id="PS50294">
    <property type="entry name" value="WD_REPEATS_REGION"/>
    <property type="match status" value="2"/>
</dbReference>
<keyword evidence="8" id="KW-1185">Reference proteome</keyword>
<keyword evidence="3 6" id="KW-0853">WD repeat</keyword>
<keyword evidence="2" id="KW-0963">Cytoplasm</keyword>
<dbReference type="Gene3D" id="2.130.10.10">
    <property type="entry name" value="YVTN repeat-like/Quinoprotein amine dehydrogenase"/>
    <property type="match status" value="2"/>
</dbReference>
<dbReference type="Proteomes" id="UP001195914">
    <property type="component" value="Unassembled WGS sequence"/>
</dbReference>
<dbReference type="EMBL" id="JAHBMH010000024">
    <property type="protein sequence ID" value="KAK1938343.1"/>
    <property type="molecule type" value="Genomic_DNA"/>
</dbReference>